<dbReference type="Proteomes" id="UP000054408">
    <property type="component" value="Unassembled WGS sequence"/>
</dbReference>
<proteinExistence type="predicted"/>
<dbReference type="RefSeq" id="XP_013752651.1">
    <property type="nucleotide sequence ID" value="XM_013897197.1"/>
</dbReference>
<name>A0A0L0DXG3_THETB</name>
<dbReference type="EMBL" id="GL349519">
    <property type="protein sequence ID" value="KNC56223.1"/>
    <property type="molecule type" value="Genomic_DNA"/>
</dbReference>
<accession>A0A0L0DXG3</accession>
<evidence type="ECO:0000313" key="1">
    <source>
        <dbReference type="EMBL" id="KNC56223.1"/>
    </source>
</evidence>
<evidence type="ECO:0000313" key="2">
    <source>
        <dbReference type="Proteomes" id="UP000054408"/>
    </source>
</evidence>
<protein>
    <submittedName>
        <fullName evidence="1">Uncharacterized protein</fullName>
    </submittedName>
</protein>
<organism evidence="1 2">
    <name type="scientific">Thecamonas trahens ATCC 50062</name>
    <dbReference type="NCBI Taxonomy" id="461836"/>
    <lineage>
        <taxon>Eukaryota</taxon>
        <taxon>Apusozoa</taxon>
        <taxon>Apusomonadida</taxon>
        <taxon>Apusomonadidae</taxon>
        <taxon>Thecamonas</taxon>
    </lineage>
</organism>
<gene>
    <name evidence="1" type="ORF">AMSG_11487</name>
</gene>
<keyword evidence="2" id="KW-1185">Reference proteome</keyword>
<dbReference type="AlphaFoldDB" id="A0A0L0DXG3"/>
<sequence>MRNAQRIGSTLALRGLPWTHCEAIVKAKLGSDAEWSSTFGQLSRDEVDVLARVAREVLKPQASKLYSRRDRAASLRAVVPCWLATQWQLGAAT</sequence>
<reference evidence="1 2" key="1">
    <citation type="submission" date="2010-05" db="EMBL/GenBank/DDBJ databases">
        <title>The Genome Sequence of Thecamonas trahens ATCC 50062.</title>
        <authorList>
            <consortium name="The Broad Institute Genome Sequencing Platform"/>
            <person name="Russ C."/>
            <person name="Cuomo C."/>
            <person name="Shea T."/>
            <person name="Young S.K."/>
            <person name="Zeng Q."/>
            <person name="Koehrsen M."/>
            <person name="Haas B."/>
            <person name="Borodovsky M."/>
            <person name="Guigo R."/>
            <person name="Alvarado L."/>
            <person name="Berlin A."/>
            <person name="Bochicchio J."/>
            <person name="Borenstein D."/>
            <person name="Chapman S."/>
            <person name="Chen Z."/>
            <person name="Freedman E."/>
            <person name="Gellesch M."/>
            <person name="Goldberg J."/>
            <person name="Griggs A."/>
            <person name="Gujja S."/>
            <person name="Heilman E."/>
            <person name="Heiman D."/>
            <person name="Hepburn T."/>
            <person name="Howarth C."/>
            <person name="Jen D."/>
            <person name="Larson L."/>
            <person name="Mehta T."/>
            <person name="Park D."/>
            <person name="Pearson M."/>
            <person name="Roberts A."/>
            <person name="Saif S."/>
            <person name="Shenoy N."/>
            <person name="Sisk P."/>
            <person name="Stolte C."/>
            <person name="Sykes S."/>
            <person name="Thomson T."/>
            <person name="Walk T."/>
            <person name="White J."/>
            <person name="Yandava C."/>
            <person name="Burger G."/>
            <person name="Gray M.W."/>
            <person name="Holland P.W.H."/>
            <person name="King N."/>
            <person name="Lang F.B.F."/>
            <person name="Roger A.J."/>
            <person name="Ruiz-Trillo I."/>
            <person name="Lander E."/>
            <person name="Nusbaum C."/>
        </authorList>
    </citation>
    <scope>NUCLEOTIDE SEQUENCE [LARGE SCALE GENOMIC DNA]</scope>
    <source>
        <strain evidence="1 2">ATCC 50062</strain>
    </source>
</reference>
<dbReference type="GeneID" id="25569428"/>